<dbReference type="Gene3D" id="3.40.50.300">
    <property type="entry name" value="P-loop containing nucleotide triphosphate hydrolases"/>
    <property type="match status" value="1"/>
</dbReference>
<keyword evidence="2" id="KW-0547">Nucleotide-binding</keyword>
<accession>A0A1F5V250</accession>
<dbReference type="SUPFAM" id="SSF52540">
    <property type="entry name" value="P-loop containing nucleoside triphosphate hydrolases"/>
    <property type="match status" value="1"/>
</dbReference>
<dbReference type="PROSITE" id="PS50893">
    <property type="entry name" value="ABC_TRANSPORTER_2"/>
    <property type="match status" value="1"/>
</dbReference>
<dbReference type="GO" id="GO:0055085">
    <property type="term" value="P:transmembrane transport"/>
    <property type="evidence" value="ECO:0007669"/>
    <property type="project" value="InterPro"/>
</dbReference>
<dbReference type="EMBL" id="MFGX01000011">
    <property type="protein sequence ID" value="OGF57504.1"/>
    <property type="molecule type" value="Genomic_DNA"/>
</dbReference>
<dbReference type="SMART" id="SM00382">
    <property type="entry name" value="AAA"/>
    <property type="match status" value="1"/>
</dbReference>
<evidence type="ECO:0000256" key="2">
    <source>
        <dbReference type="ARBA" id="ARBA00022741"/>
    </source>
</evidence>
<dbReference type="InterPro" id="IPR030921">
    <property type="entry name" value="LPS_export_LptB"/>
</dbReference>
<dbReference type="InterPro" id="IPR017871">
    <property type="entry name" value="ABC_transporter-like_CS"/>
</dbReference>
<dbReference type="PANTHER" id="PTHR45772:SF10">
    <property type="entry name" value="LIPOPOLYSACCHARIDE EXPORT SYSTEM ATP-BINDING PROTEIN LPTB"/>
    <property type="match status" value="1"/>
</dbReference>
<evidence type="ECO:0000313" key="5">
    <source>
        <dbReference type="EMBL" id="OGF57504.1"/>
    </source>
</evidence>
<organism evidence="5 6">
    <name type="scientific">Fraserbacteria sp. (strain RBG_16_55_9)</name>
    <dbReference type="NCBI Taxonomy" id="1817864"/>
    <lineage>
        <taxon>Bacteria</taxon>
        <taxon>Candidatus Fraseribacteriota</taxon>
    </lineage>
</organism>
<dbReference type="GO" id="GO:0043190">
    <property type="term" value="C:ATP-binding cassette (ABC) transporter complex"/>
    <property type="evidence" value="ECO:0007669"/>
    <property type="project" value="InterPro"/>
</dbReference>
<dbReference type="GO" id="GO:0005524">
    <property type="term" value="F:ATP binding"/>
    <property type="evidence" value="ECO:0007669"/>
    <property type="project" value="UniProtKB-KW"/>
</dbReference>
<dbReference type="Pfam" id="PF00005">
    <property type="entry name" value="ABC_tran"/>
    <property type="match status" value="1"/>
</dbReference>
<dbReference type="InterPro" id="IPR003593">
    <property type="entry name" value="AAA+_ATPase"/>
</dbReference>
<dbReference type="NCBIfam" id="TIGR04406">
    <property type="entry name" value="LPS_export_lptB"/>
    <property type="match status" value="1"/>
</dbReference>
<dbReference type="STRING" id="1817864.A2Z21_08955"/>
<dbReference type="InterPro" id="IPR027417">
    <property type="entry name" value="P-loop_NTPase"/>
</dbReference>
<dbReference type="GO" id="GO:0016887">
    <property type="term" value="F:ATP hydrolysis activity"/>
    <property type="evidence" value="ECO:0007669"/>
    <property type="project" value="InterPro"/>
</dbReference>
<keyword evidence="1" id="KW-0813">Transport</keyword>
<name>A0A1F5V250_FRAXR</name>
<feature type="domain" description="ABC transporter" evidence="4">
    <location>
        <begin position="3"/>
        <end position="235"/>
    </location>
</feature>
<dbReference type="PROSITE" id="PS00211">
    <property type="entry name" value="ABC_TRANSPORTER_1"/>
    <property type="match status" value="1"/>
</dbReference>
<dbReference type="InterPro" id="IPR003439">
    <property type="entry name" value="ABC_transporter-like_ATP-bd"/>
</dbReference>
<evidence type="ECO:0000256" key="1">
    <source>
        <dbReference type="ARBA" id="ARBA00022448"/>
    </source>
</evidence>
<evidence type="ECO:0000256" key="3">
    <source>
        <dbReference type="ARBA" id="ARBA00022840"/>
    </source>
</evidence>
<comment type="caution">
    <text evidence="5">The sequence shown here is derived from an EMBL/GenBank/DDBJ whole genome shotgun (WGS) entry which is preliminary data.</text>
</comment>
<keyword evidence="3 5" id="KW-0067">ATP-binding</keyword>
<evidence type="ECO:0000259" key="4">
    <source>
        <dbReference type="PROSITE" id="PS50893"/>
    </source>
</evidence>
<dbReference type="InterPro" id="IPR051120">
    <property type="entry name" value="ABC_AA/LPS_Transport"/>
</dbReference>
<gene>
    <name evidence="5" type="ORF">A2Z21_08955</name>
</gene>
<dbReference type="Proteomes" id="UP000179157">
    <property type="component" value="Unassembled WGS sequence"/>
</dbReference>
<evidence type="ECO:0000313" key="6">
    <source>
        <dbReference type="Proteomes" id="UP000179157"/>
    </source>
</evidence>
<dbReference type="AlphaFoldDB" id="A0A1F5V250"/>
<proteinExistence type="predicted"/>
<sequence length="239" mass="26632">MRLAAETLIKRFGRQPIVDGVSLGVESGHVVGLLGPNGAGKTTTFHLIVGLAAPDAGRITLDGEEITRESFHSEARRGINYLPQEPSVFRKLSVLENLLLVLERQNGSRVDRRNRAEELLIKLNISQLASQRADTLSAGERRRVEIARALASTPRFLLLDEPFTGIDPLSVEGLQEIIFQLKAEGIGIIVTDHNVRETLRVTDYVYLLQGGRIFLEGLPREIEENPLAKKFYLGERFQL</sequence>
<reference evidence="5 6" key="1">
    <citation type="journal article" date="2016" name="Nat. Commun.">
        <title>Thousands of microbial genomes shed light on interconnected biogeochemical processes in an aquifer system.</title>
        <authorList>
            <person name="Anantharaman K."/>
            <person name="Brown C.T."/>
            <person name="Hug L.A."/>
            <person name="Sharon I."/>
            <person name="Castelle C.J."/>
            <person name="Probst A.J."/>
            <person name="Thomas B.C."/>
            <person name="Singh A."/>
            <person name="Wilkins M.J."/>
            <person name="Karaoz U."/>
            <person name="Brodie E.L."/>
            <person name="Williams K.H."/>
            <person name="Hubbard S.S."/>
            <person name="Banfield J.F."/>
        </authorList>
    </citation>
    <scope>NUCLEOTIDE SEQUENCE [LARGE SCALE GENOMIC DNA]</scope>
    <source>
        <strain evidence="6">RBG_16_55_9</strain>
    </source>
</reference>
<dbReference type="PANTHER" id="PTHR45772">
    <property type="entry name" value="CONSERVED COMPONENT OF ABC TRANSPORTER FOR NATURAL AMINO ACIDS-RELATED"/>
    <property type="match status" value="1"/>
</dbReference>
<protein>
    <submittedName>
        <fullName evidence="5">LPS export ABC transporter ATP-binding protein</fullName>
    </submittedName>
</protein>